<dbReference type="EMBL" id="RBIL01000001">
    <property type="protein sequence ID" value="RKQ91528.1"/>
    <property type="molecule type" value="Genomic_DNA"/>
</dbReference>
<keyword evidence="4" id="KW-0472">Membrane</keyword>
<dbReference type="Pfam" id="PF04024">
    <property type="entry name" value="PspC"/>
    <property type="match status" value="1"/>
</dbReference>
<dbReference type="Gene3D" id="3.30.565.10">
    <property type="entry name" value="Histidine kinase-like ATPase, C-terminal domain"/>
    <property type="match status" value="1"/>
</dbReference>
<dbReference type="OrthoDB" id="3534856at2"/>
<keyword evidence="8" id="KW-1185">Reference proteome</keyword>
<evidence type="ECO:0000256" key="2">
    <source>
        <dbReference type="ARBA" id="ARBA00022777"/>
    </source>
</evidence>
<evidence type="ECO:0000259" key="6">
    <source>
        <dbReference type="Pfam" id="PF04024"/>
    </source>
</evidence>
<keyword evidence="4" id="KW-1133">Transmembrane helix</keyword>
<dbReference type="Proteomes" id="UP000278962">
    <property type="component" value="Unassembled WGS sequence"/>
</dbReference>
<evidence type="ECO:0000256" key="4">
    <source>
        <dbReference type="SAM" id="Phobius"/>
    </source>
</evidence>
<proteinExistence type="predicted"/>
<evidence type="ECO:0000313" key="8">
    <source>
        <dbReference type="Proteomes" id="UP000278962"/>
    </source>
</evidence>
<evidence type="ECO:0000259" key="5">
    <source>
        <dbReference type="Pfam" id="PF02518"/>
    </source>
</evidence>
<protein>
    <submittedName>
        <fullName evidence="7">Phage shock protein C (PspC) family protein</fullName>
    </submittedName>
</protein>
<organism evidence="7 8">
    <name type="scientific">Solirubrobacter pauli</name>
    <dbReference type="NCBI Taxonomy" id="166793"/>
    <lineage>
        <taxon>Bacteria</taxon>
        <taxon>Bacillati</taxon>
        <taxon>Actinomycetota</taxon>
        <taxon>Thermoleophilia</taxon>
        <taxon>Solirubrobacterales</taxon>
        <taxon>Solirubrobacteraceae</taxon>
        <taxon>Solirubrobacter</taxon>
    </lineage>
</organism>
<dbReference type="InterPro" id="IPR036890">
    <property type="entry name" value="HATPase_C_sf"/>
</dbReference>
<dbReference type="PANTHER" id="PTHR24421">
    <property type="entry name" value="NITRATE/NITRITE SENSOR PROTEIN NARX-RELATED"/>
    <property type="match status" value="1"/>
</dbReference>
<feature type="domain" description="Histidine kinase/HSP90-like ATPase" evidence="5">
    <location>
        <begin position="304"/>
        <end position="390"/>
    </location>
</feature>
<dbReference type="Pfam" id="PF02518">
    <property type="entry name" value="HATPase_c"/>
    <property type="match status" value="1"/>
</dbReference>
<keyword evidence="3" id="KW-0902">Two-component regulatory system</keyword>
<comment type="caution">
    <text evidence="7">The sequence shown here is derived from an EMBL/GenBank/DDBJ whole genome shotgun (WGS) entry which is preliminary data.</text>
</comment>
<feature type="transmembrane region" description="Helical" evidence="4">
    <location>
        <begin position="34"/>
        <end position="61"/>
    </location>
</feature>
<dbReference type="AlphaFoldDB" id="A0A660L946"/>
<feature type="domain" description="Phage shock protein PspC N-terminal" evidence="6">
    <location>
        <begin position="10"/>
        <end position="64"/>
    </location>
</feature>
<keyword evidence="2" id="KW-0418">Kinase</keyword>
<dbReference type="GO" id="GO:0016301">
    <property type="term" value="F:kinase activity"/>
    <property type="evidence" value="ECO:0007669"/>
    <property type="project" value="UniProtKB-KW"/>
</dbReference>
<evidence type="ECO:0000313" key="7">
    <source>
        <dbReference type="EMBL" id="RKQ91528.1"/>
    </source>
</evidence>
<evidence type="ECO:0000256" key="3">
    <source>
        <dbReference type="ARBA" id="ARBA00023012"/>
    </source>
</evidence>
<evidence type="ECO:0000256" key="1">
    <source>
        <dbReference type="ARBA" id="ARBA00022679"/>
    </source>
</evidence>
<feature type="transmembrane region" description="Helical" evidence="4">
    <location>
        <begin position="178"/>
        <end position="196"/>
    </location>
</feature>
<dbReference type="InterPro" id="IPR050482">
    <property type="entry name" value="Sensor_HK_TwoCompSys"/>
</dbReference>
<dbReference type="PANTHER" id="PTHR24421:SF61">
    <property type="entry name" value="OXYGEN SENSOR HISTIDINE KINASE NREB"/>
    <property type="match status" value="1"/>
</dbReference>
<reference evidence="7 8" key="1">
    <citation type="submission" date="2018-10" db="EMBL/GenBank/DDBJ databases">
        <title>Genomic Encyclopedia of Archaeal and Bacterial Type Strains, Phase II (KMG-II): from individual species to whole genera.</title>
        <authorList>
            <person name="Goeker M."/>
        </authorList>
    </citation>
    <scope>NUCLEOTIDE SEQUENCE [LARGE SCALE GENOMIC DNA]</scope>
    <source>
        <strain evidence="7 8">DSM 14954</strain>
    </source>
</reference>
<sequence length="392" mass="41943">MSSAAPVAVRRDPQHGYLGGVCAGFAARVGIDPLLIRIGFIAAVALGGVAIPLYALAWVLIPAEGPERPSVQRLLTRSDTWLVAAGMGCLTAAGLLLLRAWDVWFVDDRFLWPAVIAATGGALIWRQSQTAPERVAERARLPRQTVNRATAGAALVVGGALIFLYVNDALAPARDVVLPVLVILVAVAIILAPWWIRLVRGLADERDARIRSQERAEVAAHLHDSVLQTLALVQKRADDPREVAALARRQERELRAWLNNTRPSGEVTLASALEAAAAEVEADHHVPIDVVTVGDGPLDERAAALVAAAREALVNASKFAGPEPISLYAEVADDRAEVFVRDRGPGFAVDDVPSDRRGVRDSIVGRMERHGGRATVHSTPGHGTEVELVIEP</sequence>
<dbReference type="SUPFAM" id="SSF55874">
    <property type="entry name" value="ATPase domain of HSP90 chaperone/DNA topoisomerase II/histidine kinase"/>
    <property type="match status" value="1"/>
</dbReference>
<name>A0A660L946_9ACTN</name>
<feature type="transmembrane region" description="Helical" evidence="4">
    <location>
        <begin position="146"/>
        <end position="166"/>
    </location>
</feature>
<dbReference type="InterPro" id="IPR003594">
    <property type="entry name" value="HATPase_dom"/>
</dbReference>
<accession>A0A660L946</accession>
<feature type="transmembrane region" description="Helical" evidence="4">
    <location>
        <begin position="110"/>
        <end position="125"/>
    </location>
</feature>
<dbReference type="GO" id="GO:0000160">
    <property type="term" value="P:phosphorelay signal transduction system"/>
    <property type="evidence" value="ECO:0007669"/>
    <property type="project" value="UniProtKB-KW"/>
</dbReference>
<keyword evidence="4" id="KW-0812">Transmembrane</keyword>
<feature type="transmembrane region" description="Helical" evidence="4">
    <location>
        <begin position="81"/>
        <end position="98"/>
    </location>
</feature>
<dbReference type="InterPro" id="IPR007168">
    <property type="entry name" value="Phageshock_PspC_N"/>
</dbReference>
<keyword evidence="1" id="KW-0808">Transferase</keyword>
<gene>
    <name evidence="7" type="ORF">C8N24_1350</name>
</gene>